<organism evidence="16 17">
    <name type="scientific">Coprinopsis cinerea (strain Okayama-7 / 130 / ATCC MYA-4618 / FGSC 9003)</name>
    <name type="common">Inky cap fungus</name>
    <name type="synonym">Hormographiella aspergillata</name>
    <dbReference type="NCBI Taxonomy" id="240176"/>
    <lineage>
        <taxon>Eukaryota</taxon>
        <taxon>Fungi</taxon>
        <taxon>Dikarya</taxon>
        <taxon>Basidiomycota</taxon>
        <taxon>Agaricomycotina</taxon>
        <taxon>Agaricomycetes</taxon>
        <taxon>Agaricomycetidae</taxon>
        <taxon>Agaricales</taxon>
        <taxon>Agaricineae</taxon>
        <taxon>Psathyrellaceae</taxon>
        <taxon>Coprinopsis</taxon>
    </lineage>
</organism>
<keyword evidence="6" id="KW-0255">Endonuclease</keyword>
<dbReference type="Pfam" id="PF07521">
    <property type="entry name" value="RMMBL"/>
    <property type="match status" value="1"/>
</dbReference>
<dbReference type="InterPro" id="IPR022712">
    <property type="entry name" value="Beta_Casp"/>
</dbReference>
<dbReference type="KEGG" id="cci:CC1G_03293"/>
<feature type="compositionally biased region" description="Acidic residues" evidence="12">
    <location>
        <begin position="658"/>
        <end position="669"/>
    </location>
</feature>
<keyword evidence="7" id="KW-0378">Hydrolase</keyword>
<evidence type="ECO:0000313" key="17">
    <source>
        <dbReference type="Proteomes" id="UP000001861"/>
    </source>
</evidence>
<feature type="compositionally biased region" description="Basic and acidic residues" evidence="12">
    <location>
        <begin position="769"/>
        <end position="788"/>
    </location>
</feature>
<dbReference type="Pfam" id="PF16661">
    <property type="entry name" value="Lactamase_B_6"/>
    <property type="match status" value="1"/>
</dbReference>
<evidence type="ECO:0000256" key="12">
    <source>
        <dbReference type="SAM" id="MobiDB-lite"/>
    </source>
</evidence>
<dbReference type="eggNOG" id="KOG1137">
    <property type="taxonomic scope" value="Eukaryota"/>
</dbReference>
<keyword evidence="4" id="KW-0507">mRNA processing</keyword>
<feature type="region of interest" description="Disordered" evidence="12">
    <location>
        <begin position="643"/>
        <end position="671"/>
    </location>
</feature>
<evidence type="ECO:0000259" key="13">
    <source>
        <dbReference type="SMART" id="SM00849"/>
    </source>
</evidence>
<sequence>MADSQSLKVTMLGAGQEVGRSCCVLQYRGKTVVCDTGVHPAYSGMASLPFIDDLDWSTVDAILVTHFHLDHAAALTYITEKTNFRDGKGKVYMTHPTKAVHKFMMQDFARMSSSTSDALFSPLDMQMSLASIIPVSAHQLINVCPGVSFTPYHAGHVLGACMFLIDIAGLKILYTGDYSREEDRHLVKAELPPIRPDVLIVESTYGVHTLEGREEKEARFTTLVHSIIRRGGHVLLPAFALGRAQELLLILDEYWKKHPDLHNVPIYYASSLARKCMAVYQTYIHTMNANIRTRFAKRDNPFVFKYISNLPQTRGWEKKIAEGPPCVVLASPGFMQVGPSRELFELWAPDARNGLIITGYSIEGTLARDIMTEPEDFIGLKGNTIPRKISVDYISFSAHVDYAQNSEFIQAVKAQHVVLVHGEQNTMGRLRAAMAAKFKERDEDVKIHTPRNLETLELSFRGERVAKAIGTLADKPPQANDVLSGLLVAKDYSYTLLDPRDLKDFTGLSTCVVTQRQKLVISVGWDLVRWHLEGMYGKVEEGLDKDGVLTMRVMGVLDVKHTGEHELTLEWDSSASNDMIADSTLALITGIDKSPASVKLTTHPHSHSHSHHQHPHADLEGESSSVTRIQRLAMFLEAHFGEVELHYPDEETEQRDNAEEDEEEEEEEREPALLVRLDEAFAQINLLSLTVSSPNEALRKRVEAVLDMALTTVSSLTESFTSGVPVTIDSDVAGSKGKDDKALSMVGPASADGAGGDKSRGSGNEDVDMGDKPTEEGDSNKNAGDEGGSKIAEGQSEAGADGDAGAVADHVAVPQDESSAKGEVSGDGDGDHGASGTTKAAEGDGV</sequence>
<dbReference type="GeneID" id="6007201"/>
<evidence type="ECO:0000256" key="7">
    <source>
        <dbReference type="ARBA" id="ARBA00022801"/>
    </source>
</evidence>
<dbReference type="Pfam" id="PF10996">
    <property type="entry name" value="Beta-Casp"/>
    <property type="match status" value="1"/>
</dbReference>
<dbReference type="OrthoDB" id="10249535at2759"/>
<dbReference type="GO" id="GO:0004521">
    <property type="term" value="F:RNA endonuclease activity"/>
    <property type="evidence" value="ECO:0007669"/>
    <property type="project" value="TreeGrafter"/>
</dbReference>
<dbReference type="InterPro" id="IPR036866">
    <property type="entry name" value="RibonucZ/Hydroxyglut_hydro"/>
</dbReference>
<accession>A8N7F0</accession>
<dbReference type="SUPFAM" id="SSF56281">
    <property type="entry name" value="Metallo-hydrolase/oxidoreductase"/>
    <property type="match status" value="1"/>
</dbReference>
<dbReference type="HOGENOM" id="CLU_009673_2_3_1"/>
<dbReference type="GO" id="GO:0004534">
    <property type="term" value="F:5'-3' RNA exonuclease activity"/>
    <property type="evidence" value="ECO:0007669"/>
    <property type="project" value="TreeGrafter"/>
</dbReference>
<keyword evidence="8" id="KW-0539">Nucleus</keyword>
<feature type="region of interest" description="Disordered" evidence="12">
    <location>
        <begin position="726"/>
        <end position="846"/>
    </location>
</feature>
<dbReference type="FunFam" id="3.40.50.10890:FF:000001">
    <property type="entry name" value="Cleavage and polyadenylation specificity factor subunit 3"/>
    <property type="match status" value="1"/>
</dbReference>
<evidence type="ECO:0000256" key="9">
    <source>
        <dbReference type="ARBA" id="ARBA00032592"/>
    </source>
</evidence>
<comment type="subcellular location">
    <subcellularLocation>
        <location evidence="1">Nucleus</location>
    </subcellularLocation>
</comment>
<proteinExistence type="inferred from homology"/>
<evidence type="ECO:0000256" key="11">
    <source>
        <dbReference type="ARBA" id="ARBA00075008"/>
    </source>
</evidence>
<feature type="domain" description="Metallo-beta-lactamase" evidence="13">
    <location>
        <begin position="19"/>
        <end position="232"/>
    </location>
</feature>
<dbReference type="SMART" id="SM01098">
    <property type="entry name" value="CPSF73-100_C"/>
    <property type="match status" value="1"/>
</dbReference>
<dbReference type="InterPro" id="IPR011108">
    <property type="entry name" value="RMMBL"/>
</dbReference>
<dbReference type="OMA" id="CKQHITL"/>
<feature type="compositionally biased region" description="Low complexity" evidence="12">
    <location>
        <begin position="798"/>
        <end position="813"/>
    </location>
</feature>
<name>A8N7F0_COPC7</name>
<dbReference type="PANTHER" id="PTHR11203">
    <property type="entry name" value="CLEAVAGE AND POLYADENYLATION SPECIFICITY FACTOR FAMILY MEMBER"/>
    <property type="match status" value="1"/>
</dbReference>
<dbReference type="AlphaFoldDB" id="A8N7F0"/>
<evidence type="ECO:0000259" key="15">
    <source>
        <dbReference type="SMART" id="SM01098"/>
    </source>
</evidence>
<dbReference type="GO" id="GO:0006398">
    <property type="term" value="P:mRNA 3'-end processing by stem-loop binding and cleavage"/>
    <property type="evidence" value="ECO:0007669"/>
    <property type="project" value="TreeGrafter"/>
</dbReference>
<dbReference type="GO" id="GO:0003723">
    <property type="term" value="F:RNA binding"/>
    <property type="evidence" value="ECO:0007669"/>
    <property type="project" value="TreeGrafter"/>
</dbReference>
<comment type="similarity">
    <text evidence="2">Belongs to the metallo-beta-lactamase superfamily. RNA-metabolizing metallo-beta-lactamase-like family. CPSF2/YSH1 subfamily.</text>
</comment>
<protein>
    <recommendedName>
        <fullName evidence="3">Endoribonuclease YSH1</fullName>
    </recommendedName>
    <alternativeName>
        <fullName evidence="10">Endoribonuclease ysh1</fullName>
    </alternativeName>
    <alternativeName>
        <fullName evidence="9 11">mRNA 3'-end-processing protein YSH1</fullName>
    </alternativeName>
</protein>
<feature type="domain" description="Pre-mRNA 3'-end-processing endonuclease polyadenylation factor C-term" evidence="15">
    <location>
        <begin position="479"/>
        <end position="716"/>
    </location>
</feature>
<feature type="domain" description="Beta-Casp" evidence="14">
    <location>
        <begin position="244"/>
        <end position="370"/>
    </location>
</feature>
<feature type="compositionally biased region" description="Basic residues" evidence="12">
    <location>
        <begin position="602"/>
        <end position="614"/>
    </location>
</feature>
<dbReference type="InParanoid" id="A8N7F0"/>
<evidence type="ECO:0000256" key="4">
    <source>
        <dbReference type="ARBA" id="ARBA00022664"/>
    </source>
</evidence>
<dbReference type="GO" id="GO:0005847">
    <property type="term" value="C:mRNA cleavage and polyadenylation specificity factor complex"/>
    <property type="evidence" value="ECO:0007669"/>
    <property type="project" value="TreeGrafter"/>
</dbReference>
<keyword evidence="5" id="KW-0540">Nuclease</keyword>
<dbReference type="InterPro" id="IPR050698">
    <property type="entry name" value="MBL"/>
</dbReference>
<dbReference type="InterPro" id="IPR021718">
    <property type="entry name" value="CPSF73-100_C"/>
</dbReference>
<dbReference type="InterPro" id="IPR001279">
    <property type="entry name" value="Metallo-B-lactamas"/>
</dbReference>
<dbReference type="PANTHER" id="PTHR11203:SF11">
    <property type="entry name" value="CLEAVAGE AND POLYADENYLATION SPECIFICITY FACTOR SUBUNIT 3"/>
    <property type="match status" value="1"/>
</dbReference>
<reference evidence="16 17" key="1">
    <citation type="journal article" date="2010" name="Proc. Natl. Acad. Sci. U.S.A.">
        <title>Insights into evolution of multicellular fungi from the assembled chromosomes of the mushroom Coprinopsis cinerea (Coprinus cinereus).</title>
        <authorList>
            <person name="Stajich J.E."/>
            <person name="Wilke S.K."/>
            <person name="Ahren D."/>
            <person name="Au C.H."/>
            <person name="Birren B.W."/>
            <person name="Borodovsky M."/>
            <person name="Burns C."/>
            <person name="Canback B."/>
            <person name="Casselton L.A."/>
            <person name="Cheng C.K."/>
            <person name="Deng J."/>
            <person name="Dietrich F.S."/>
            <person name="Fargo D.C."/>
            <person name="Farman M.L."/>
            <person name="Gathman A.C."/>
            <person name="Goldberg J."/>
            <person name="Guigo R."/>
            <person name="Hoegger P.J."/>
            <person name="Hooker J.B."/>
            <person name="Huggins A."/>
            <person name="James T.Y."/>
            <person name="Kamada T."/>
            <person name="Kilaru S."/>
            <person name="Kodira C."/>
            <person name="Kues U."/>
            <person name="Kupfer D."/>
            <person name="Kwan H.S."/>
            <person name="Lomsadze A."/>
            <person name="Li W."/>
            <person name="Lilly W.W."/>
            <person name="Ma L.J."/>
            <person name="Mackey A.J."/>
            <person name="Manning G."/>
            <person name="Martin F."/>
            <person name="Muraguchi H."/>
            <person name="Natvig D.O."/>
            <person name="Palmerini H."/>
            <person name="Ramesh M.A."/>
            <person name="Rehmeyer C.J."/>
            <person name="Roe B.A."/>
            <person name="Shenoy N."/>
            <person name="Stanke M."/>
            <person name="Ter-Hovhannisyan V."/>
            <person name="Tunlid A."/>
            <person name="Velagapudi R."/>
            <person name="Vision T.J."/>
            <person name="Zeng Q."/>
            <person name="Zolan M.E."/>
            <person name="Pukkila P.J."/>
        </authorList>
    </citation>
    <scope>NUCLEOTIDE SEQUENCE [LARGE SCALE GENOMIC DNA]</scope>
    <source>
        <strain evidence="17">Okayama-7 / 130 / ATCC MYA-4618 / FGSC 9003</strain>
    </source>
</reference>
<dbReference type="EMBL" id="AACS02000003">
    <property type="protein sequence ID" value="EAU91125.2"/>
    <property type="molecule type" value="Genomic_DNA"/>
</dbReference>
<comment type="caution">
    <text evidence="16">The sequence shown here is derived from an EMBL/GenBank/DDBJ whole genome shotgun (WGS) entry which is preliminary data.</text>
</comment>
<dbReference type="STRING" id="240176.A8N7F0"/>
<evidence type="ECO:0000256" key="8">
    <source>
        <dbReference type="ARBA" id="ARBA00023242"/>
    </source>
</evidence>
<evidence type="ECO:0000256" key="2">
    <source>
        <dbReference type="ARBA" id="ARBA00010624"/>
    </source>
</evidence>
<evidence type="ECO:0000256" key="1">
    <source>
        <dbReference type="ARBA" id="ARBA00004123"/>
    </source>
</evidence>
<evidence type="ECO:0000256" key="10">
    <source>
        <dbReference type="ARBA" id="ARBA00069466"/>
    </source>
</evidence>
<dbReference type="Gene3D" id="3.40.50.10890">
    <property type="match status" value="1"/>
</dbReference>
<feature type="region of interest" description="Disordered" evidence="12">
    <location>
        <begin position="597"/>
        <end position="623"/>
    </location>
</feature>
<gene>
    <name evidence="16" type="ORF">CC1G_03293</name>
</gene>
<evidence type="ECO:0000313" key="16">
    <source>
        <dbReference type="EMBL" id="EAU91125.2"/>
    </source>
</evidence>
<evidence type="ECO:0000259" key="14">
    <source>
        <dbReference type="SMART" id="SM01027"/>
    </source>
</evidence>
<evidence type="ECO:0000256" key="3">
    <source>
        <dbReference type="ARBA" id="ARBA00018311"/>
    </source>
</evidence>
<dbReference type="RefSeq" id="XP_001830756.2">
    <property type="nucleotide sequence ID" value="XM_001830704.2"/>
</dbReference>
<evidence type="ECO:0000256" key="5">
    <source>
        <dbReference type="ARBA" id="ARBA00022722"/>
    </source>
</evidence>
<dbReference type="Gene3D" id="3.60.15.10">
    <property type="entry name" value="Ribonuclease Z/Hydroxyacylglutathione hydrolase-like"/>
    <property type="match status" value="1"/>
</dbReference>
<dbReference type="Pfam" id="PF11718">
    <property type="entry name" value="CPSF73-100_C"/>
    <property type="match status" value="1"/>
</dbReference>
<dbReference type="VEuPathDB" id="FungiDB:CC1G_03293"/>
<dbReference type="FunCoup" id="A8N7F0">
    <property type="interactions" value="681"/>
</dbReference>
<evidence type="ECO:0000256" key="6">
    <source>
        <dbReference type="ARBA" id="ARBA00022759"/>
    </source>
</evidence>
<feature type="compositionally biased region" description="Basic and acidic residues" evidence="12">
    <location>
        <begin position="643"/>
        <end position="657"/>
    </location>
</feature>
<dbReference type="SMART" id="SM00849">
    <property type="entry name" value="Lactamase_B"/>
    <property type="match status" value="1"/>
</dbReference>
<keyword evidence="17" id="KW-1185">Reference proteome</keyword>
<dbReference type="Proteomes" id="UP000001861">
    <property type="component" value="Unassembled WGS sequence"/>
</dbReference>
<dbReference type="SMART" id="SM01027">
    <property type="entry name" value="Beta-Casp"/>
    <property type="match status" value="1"/>
</dbReference>